<evidence type="ECO:0000313" key="3">
    <source>
        <dbReference type="EMBL" id="EST34279.1"/>
    </source>
</evidence>
<gene>
    <name evidence="3" type="ORF">M878_11020</name>
</gene>
<feature type="transmembrane region" description="Helical" evidence="2">
    <location>
        <begin position="55"/>
        <end position="73"/>
    </location>
</feature>
<dbReference type="EMBL" id="AWQX01000083">
    <property type="protein sequence ID" value="EST34279.1"/>
    <property type="molecule type" value="Genomic_DNA"/>
</dbReference>
<dbReference type="RefSeq" id="WP_023546180.1">
    <property type="nucleotide sequence ID" value="NZ_CM002285.1"/>
</dbReference>
<proteinExistence type="predicted"/>
<feature type="transmembrane region" description="Helical" evidence="2">
    <location>
        <begin position="20"/>
        <end position="43"/>
    </location>
</feature>
<dbReference type="Gene3D" id="1.10.287.910">
    <property type="entry name" value="bacterial mercury transporter, merf"/>
    <property type="match status" value="1"/>
</dbReference>
<keyword evidence="4" id="KW-1185">Reference proteome</keyword>
<evidence type="ECO:0000256" key="1">
    <source>
        <dbReference type="SAM" id="MobiDB-lite"/>
    </source>
</evidence>
<organism evidence="3 4">
    <name type="scientific">Streptomyces roseochromogenus subsp. oscitans DS 12.976</name>
    <dbReference type="NCBI Taxonomy" id="1352936"/>
    <lineage>
        <taxon>Bacteria</taxon>
        <taxon>Bacillati</taxon>
        <taxon>Actinomycetota</taxon>
        <taxon>Actinomycetes</taxon>
        <taxon>Kitasatosporales</taxon>
        <taxon>Streptomycetaceae</taxon>
        <taxon>Streptomyces</taxon>
    </lineage>
</organism>
<protein>
    <recommendedName>
        <fullName evidence="5">Mercury ion transport protein</fullName>
    </recommendedName>
</protein>
<reference evidence="3 4" key="1">
    <citation type="journal article" date="2014" name="Genome Announc.">
        <title>Draft Genome Sequence of Streptomyces roseochromogenes subsp. oscitans DS 12.976, Producer of the Aminocoumarin Antibiotic Clorobiocin.</title>
        <authorList>
            <person name="Ruckert C."/>
            <person name="Kalinowski J."/>
            <person name="Heide L."/>
            <person name="Apel A.K."/>
        </authorList>
    </citation>
    <scope>NUCLEOTIDE SEQUENCE [LARGE SCALE GENOMIC DNA]</scope>
    <source>
        <strain evidence="3 4">DS 12.976</strain>
    </source>
</reference>
<dbReference type="PATRIC" id="fig|1352936.5.peg.2336"/>
<evidence type="ECO:0008006" key="5">
    <source>
        <dbReference type="Google" id="ProtNLM"/>
    </source>
</evidence>
<feature type="region of interest" description="Disordered" evidence="1">
    <location>
        <begin position="73"/>
        <end position="107"/>
    </location>
</feature>
<evidence type="ECO:0000256" key="2">
    <source>
        <dbReference type="SAM" id="Phobius"/>
    </source>
</evidence>
<dbReference type="HOGENOM" id="CLU_175638_0_0_11"/>
<dbReference type="Proteomes" id="UP000017984">
    <property type="component" value="Chromosome"/>
</dbReference>
<dbReference type="STRING" id="1352936.M878_11020"/>
<keyword evidence="2" id="KW-1133">Transmembrane helix</keyword>
<sequence>MPTAPPTRRNPGSSGNRTDIAGLGIAILTALCCAGPALIASGALTGLGAWLSSPWWTTAAAALASATVAGAVHRRRKSHHACRGPAEHSSAEGSGTTPPKRKPRTYH</sequence>
<evidence type="ECO:0000313" key="4">
    <source>
        <dbReference type="Proteomes" id="UP000017984"/>
    </source>
</evidence>
<keyword evidence="2" id="KW-0472">Membrane</keyword>
<feature type="compositionally biased region" description="Basic residues" evidence="1">
    <location>
        <begin position="73"/>
        <end position="82"/>
    </location>
</feature>
<accession>V6KZ75</accession>
<keyword evidence="2" id="KW-0812">Transmembrane</keyword>
<comment type="caution">
    <text evidence="3">The sequence shown here is derived from an EMBL/GenBank/DDBJ whole genome shotgun (WGS) entry which is preliminary data.</text>
</comment>
<name>V6KZ75_STRRC</name>
<dbReference type="AlphaFoldDB" id="V6KZ75"/>